<organism evidence="1 2">
    <name type="scientific">Aetokthonos hydrillicola Thurmond2011</name>
    <dbReference type="NCBI Taxonomy" id="2712845"/>
    <lineage>
        <taxon>Bacteria</taxon>
        <taxon>Bacillati</taxon>
        <taxon>Cyanobacteriota</taxon>
        <taxon>Cyanophyceae</taxon>
        <taxon>Nostocales</taxon>
        <taxon>Hapalosiphonaceae</taxon>
        <taxon>Aetokthonos</taxon>
    </lineage>
</organism>
<gene>
    <name evidence="1" type="ORF">G7B40_025545</name>
</gene>
<dbReference type="Proteomes" id="UP000667802">
    <property type="component" value="Unassembled WGS sequence"/>
</dbReference>
<sequence length="46" mass="5145">MSRNTVLVLLKTQLEGRLSQGTKLNIYGDFLSLANLQFSKTYAVVL</sequence>
<dbReference type="AlphaFoldDB" id="A0AAP5IAK0"/>
<protein>
    <submittedName>
        <fullName evidence="1">Uncharacterized protein</fullName>
    </submittedName>
</protein>
<reference evidence="2" key="1">
    <citation type="journal article" date="2021" name="Science">
        <title>Hunting the eagle killer: A cyanobacterial neurotoxin causes vacuolar myelinopathy.</title>
        <authorList>
            <person name="Breinlinger S."/>
            <person name="Phillips T.J."/>
            <person name="Haram B.N."/>
            <person name="Mares J."/>
            <person name="Martinez Yerena J.A."/>
            <person name="Hrouzek P."/>
            <person name="Sobotka R."/>
            <person name="Henderson W.M."/>
            <person name="Schmieder P."/>
            <person name="Williams S.M."/>
            <person name="Lauderdale J.D."/>
            <person name="Wilde H.D."/>
            <person name="Gerrin W."/>
            <person name="Kust A."/>
            <person name="Washington J.W."/>
            <person name="Wagner C."/>
            <person name="Geier B."/>
            <person name="Liebeke M."/>
            <person name="Enke H."/>
            <person name="Niedermeyer T.H.J."/>
            <person name="Wilde S.B."/>
        </authorList>
    </citation>
    <scope>NUCLEOTIDE SEQUENCE [LARGE SCALE GENOMIC DNA]</scope>
    <source>
        <strain evidence="2">Thurmond2011</strain>
    </source>
</reference>
<name>A0AAP5IAK0_9CYAN</name>
<dbReference type="EMBL" id="JAALHA020000015">
    <property type="protein sequence ID" value="MDR9897901.1"/>
    <property type="molecule type" value="Genomic_DNA"/>
</dbReference>
<comment type="caution">
    <text evidence="1">The sequence shown here is derived from an EMBL/GenBank/DDBJ whole genome shotgun (WGS) entry which is preliminary data.</text>
</comment>
<evidence type="ECO:0000313" key="1">
    <source>
        <dbReference type="EMBL" id="MDR9897901.1"/>
    </source>
</evidence>
<accession>A0AAP5IAK0</accession>
<keyword evidence="2" id="KW-1185">Reference proteome</keyword>
<evidence type="ECO:0000313" key="2">
    <source>
        <dbReference type="Proteomes" id="UP000667802"/>
    </source>
</evidence>
<proteinExistence type="predicted"/>